<dbReference type="RefSeq" id="WP_263038150.1">
    <property type="nucleotide sequence ID" value="NZ_JAOTPL010000011.1"/>
</dbReference>
<keyword evidence="1" id="KW-0732">Signal</keyword>
<reference evidence="2" key="1">
    <citation type="submission" date="2022-10" db="EMBL/GenBank/DDBJ databases">
        <authorList>
            <person name="Kim H.S."/>
            <person name="Kim J.-S."/>
            <person name="Suh M.K."/>
            <person name="Eom M.K."/>
            <person name="Lee J.-S."/>
        </authorList>
    </citation>
    <scope>NUCLEOTIDE SEQUENCE</scope>
    <source>
        <strain evidence="2">LIP-5</strain>
    </source>
</reference>
<accession>A0AAE3LQP4</accession>
<gene>
    <name evidence="2" type="ORF">OD355_09075</name>
</gene>
<sequence length="400" mass="46254">MLKKLLFLILCFVCTAAYAQQDSLKKEILAATGSQTMLIRNARMLLLDKFIQKDMNDVRRLKNFLNNDIDNENYIGLYQIEDILLNYWTEDYMHILAEVSLLGDVSLNVKLRPDNDYLFVKVRDESVKNYYALQQSIQSAGLSAEDRDFLEIMLTYLVSGKFNFLIGRNITVEDDKLDRMGNEFLQKYPESKYAKFIKENIRSRYTRSDWALGFDFFSGYGITTGNALYNFKNHVPIGVGFDVYYKKLVLYLRDYIGFDRTLNDIEHNKVVWPKRSQVRIYLPEASLGYPVISNKLLRITPFAGIAGISFSPTMVDVQRDKSLETFEKFMTKAAAGINTEFLLNTSSGRFWGMAEDDEFFLRLRYGYNFSNSNKIPYASGNVHYITIGIGGVGRLNKRRK</sequence>
<keyword evidence="3" id="KW-1185">Reference proteome</keyword>
<evidence type="ECO:0000313" key="2">
    <source>
        <dbReference type="EMBL" id="MCU7694665.1"/>
    </source>
</evidence>
<name>A0AAE3LQP4_9BACT</name>
<comment type="caution">
    <text evidence="2">The sequence shown here is derived from an EMBL/GenBank/DDBJ whole genome shotgun (WGS) entry which is preliminary data.</text>
</comment>
<dbReference type="AlphaFoldDB" id="A0AAE3LQP4"/>
<evidence type="ECO:0008006" key="4">
    <source>
        <dbReference type="Google" id="ProtNLM"/>
    </source>
</evidence>
<evidence type="ECO:0000313" key="3">
    <source>
        <dbReference type="Proteomes" id="UP001209317"/>
    </source>
</evidence>
<dbReference type="Proteomes" id="UP001209317">
    <property type="component" value="Unassembled WGS sequence"/>
</dbReference>
<evidence type="ECO:0000256" key="1">
    <source>
        <dbReference type="SAM" id="SignalP"/>
    </source>
</evidence>
<organism evidence="2 3">
    <name type="scientific">Haoranjiania flava</name>
    <dbReference type="NCBI Taxonomy" id="1856322"/>
    <lineage>
        <taxon>Bacteria</taxon>
        <taxon>Pseudomonadati</taxon>
        <taxon>Bacteroidota</taxon>
        <taxon>Chitinophagia</taxon>
        <taxon>Chitinophagales</taxon>
        <taxon>Chitinophagaceae</taxon>
        <taxon>Haoranjiania</taxon>
    </lineage>
</organism>
<dbReference type="EMBL" id="JAOTPL010000011">
    <property type="protein sequence ID" value="MCU7694665.1"/>
    <property type="molecule type" value="Genomic_DNA"/>
</dbReference>
<feature type="signal peptide" evidence="1">
    <location>
        <begin position="1"/>
        <end position="19"/>
    </location>
</feature>
<feature type="chain" id="PRO_5042284923" description="PorT family protein" evidence="1">
    <location>
        <begin position="20"/>
        <end position="400"/>
    </location>
</feature>
<protein>
    <recommendedName>
        <fullName evidence="4">PorT family protein</fullName>
    </recommendedName>
</protein>
<proteinExistence type="predicted"/>